<sequence length="146" mass="17067">MTTSWIHHPSEPLGLSINFKMNMPRTNEPMKTVMQTSLKLRGTMATLNITRILTTLAPLIRRDKVVFDPRTNEPMKIVMWPRTKQLKEIPISQHFHEGYLDRMEFWAFDEVTATSAINFTDTDTILHLFGAKDLLRFRERDIHTLA</sequence>
<dbReference type="Proteomes" id="UP001177003">
    <property type="component" value="Chromosome 3"/>
</dbReference>
<evidence type="ECO:0000313" key="2">
    <source>
        <dbReference type="Proteomes" id="UP001177003"/>
    </source>
</evidence>
<dbReference type="EMBL" id="OX465079">
    <property type="protein sequence ID" value="CAI9276462.1"/>
    <property type="molecule type" value="Genomic_DNA"/>
</dbReference>
<reference evidence="1" key="1">
    <citation type="submission" date="2023-04" db="EMBL/GenBank/DDBJ databases">
        <authorList>
            <person name="Vijverberg K."/>
            <person name="Xiong W."/>
            <person name="Schranz E."/>
        </authorList>
    </citation>
    <scope>NUCLEOTIDE SEQUENCE</scope>
</reference>
<gene>
    <name evidence="1" type="ORF">LSALG_LOCUS16437</name>
</gene>
<evidence type="ECO:0000313" key="1">
    <source>
        <dbReference type="EMBL" id="CAI9276462.1"/>
    </source>
</evidence>
<proteinExistence type="predicted"/>
<dbReference type="AlphaFoldDB" id="A0AA36DZM0"/>
<organism evidence="1 2">
    <name type="scientific">Lactuca saligna</name>
    <name type="common">Willowleaf lettuce</name>
    <dbReference type="NCBI Taxonomy" id="75948"/>
    <lineage>
        <taxon>Eukaryota</taxon>
        <taxon>Viridiplantae</taxon>
        <taxon>Streptophyta</taxon>
        <taxon>Embryophyta</taxon>
        <taxon>Tracheophyta</taxon>
        <taxon>Spermatophyta</taxon>
        <taxon>Magnoliopsida</taxon>
        <taxon>eudicotyledons</taxon>
        <taxon>Gunneridae</taxon>
        <taxon>Pentapetalae</taxon>
        <taxon>asterids</taxon>
        <taxon>campanulids</taxon>
        <taxon>Asterales</taxon>
        <taxon>Asteraceae</taxon>
        <taxon>Cichorioideae</taxon>
        <taxon>Cichorieae</taxon>
        <taxon>Lactucinae</taxon>
        <taxon>Lactuca</taxon>
    </lineage>
</organism>
<protein>
    <submittedName>
        <fullName evidence="1">Uncharacterized protein</fullName>
    </submittedName>
</protein>
<keyword evidence="2" id="KW-1185">Reference proteome</keyword>
<name>A0AA36DZM0_LACSI</name>
<accession>A0AA36DZM0</accession>